<dbReference type="AlphaFoldDB" id="A0AAW3WV15"/>
<dbReference type="InterPro" id="IPR050177">
    <property type="entry name" value="Lipid_A_modif_metabolic_enz"/>
</dbReference>
<dbReference type="SUPFAM" id="SSF51735">
    <property type="entry name" value="NAD(P)-binding Rossmann-fold domains"/>
    <property type="match status" value="1"/>
</dbReference>
<organism evidence="2 3">
    <name type="scientific">Serratia fonticola</name>
    <dbReference type="NCBI Taxonomy" id="47917"/>
    <lineage>
        <taxon>Bacteria</taxon>
        <taxon>Pseudomonadati</taxon>
        <taxon>Pseudomonadota</taxon>
        <taxon>Gammaproteobacteria</taxon>
        <taxon>Enterobacterales</taxon>
        <taxon>Yersiniaceae</taxon>
        <taxon>Serratia</taxon>
    </lineage>
</organism>
<dbReference type="InterPro" id="IPR036291">
    <property type="entry name" value="NAD(P)-bd_dom_sf"/>
</dbReference>
<evidence type="ECO:0000313" key="3">
    <source>
        <dbReference type="Proteomes" id="UP000659084"/>
    </source>
</evidence>
<accession>A0AAW3WV15</accession>
<dbReference type="RefSeq" id="WP_065685530.1">
    <property type="nucleotide sequence ID" value="NZ_JACBIV010000020.1"/>
</dbReference>
<dbReference type="Gene3D" id="3.40.50.720">
    <property type="entry name" value="NAD(P)-binding Rossmann-like Domain"/>
    <property type="match status" value="1"/>
</dbReference>
<evidence type="ECO:0000259" key="1">
    <source>
        <dbReference type="Pfam" id="PF01370"/>
    </source>
</evidence>
<dbReference type="PANTHER" id="PTHR43245:SF54">
    <property type="entry name" value="BLL0593 PROTEIN"/>
    <property type="match status" value="1"/>
</dbReference>
<evidence type="ECO:0000313" key="2">
    <source>
        <dbReference type="EMBL" id="MBC3214584.1"/>
    </source>
</evidence>
<proteinExistence type="predicted"/>
<comment type="caution">
    <text evidence="2">The sequence shown here is derived from an EMBL/GenBank/DDBJ whole genome shotgun (WGS) entry which is preliminary data.</text>
</comment>
<feature type="domain" description="NAD-dependent epimerase/dehydratase" evidence="1">
    <location>
        <begin position="3"/>
        <end position="177"/>
    </location>
</feature>
<protein>
    <submittedName>
        <fullName evidence="2">NAD(P)-dependent oxidoreductase</fullName>
    </submittedName>
</protein>
<sequence>MRVLITGSSGNLGKALSIRCKEKGYHVIGLDKKPSKETSVVCNIIDKKEIHRCMEGVDIVFHTATLHKPHIVTHTYRDFIETNTIGTHNLLESAAANNIKTFIFSSTTSIYGDMLAPDQGRPSSWIDENTHIKSKNIYGSTKLGSEELCRVFSRNHGLNCIVLRLSRFFYEDDDNPEIRNNYSADNAKVNELLYRRVDIDDAVNAHLSAALDYTPAQGFDRFVISATSPFTKEHCHLLNQNADCVIQTLYPHYQDIYNQLGWKMFPRIDRVYVNDKARRLLNWQPKYTFEHALDSLSHHRPFRSPLAEKIGWRRYHDQIFEDAPYPV</sequence>
<gene>
    <name evidence="2" type="ORF">H8J20_20790</name>
</gene>
<name>A0AAW3WV15_SERFO</name>
<dbReference type="Proteomes" id="UP000659084">
    <property type="component" value="Unassembled WGS sequence"/>
</dbReference>
<reference evidence="2" key="1">
    <citation type="submission" date="2020-08" db="EMBL/GenBank/DDBJ databases">
        <title>Food and environmental bacterial isolates.</title>
        <authorList>
            <person name="Richter L."/>
            <person name="Du Plessis E.M."/>
            <person name="Duvenage S."/>
            <person name="Allam M."/>
            <person name="Korsten L."/>
        </authorList>
    </citation>
    <scope>NUCLEOTIDE SEQUENCE</scope>
    <source>
        <strain evidence="2">UPMP2127</strain>
    </source>
</reference>
<dbReference type="Pfam" id="PF01370">
    <property type="entry name" value="Epimerase"/>
    <property type="match status" value="1"/>
</dbReference>
<dbReference type="InterPro" id="IPR001509">
    <property type="entry name" value="Epimerase_deHydtase"/>
</dbReference>
<dbReference type="EMBL" id="JACNYO010000026">
    <property type="protein sequence ID" value="MBC3214584.1"/>
    <property type="molecule type" value="Genomic_DNA"/>
</dbReference>
<dbReference type="PANTHER" id="PTHR43245">
    <property type="entry name" value="BIFUNCTIONAL POLYMYXIN RESISTANCE PROTEIN ARNA"/>
    <property type="match status" value="1"/>
</dbReference>